<reference evidence="1 2" key="1">
    <citation type="submission" date="2018-04" db="EMBL/GenBank/DDBJ databases">
        <title>Pedobacter chongqingensis sp. nov., isolated from a rottenly hemp rope.</title>
        <authorList>
            <person name="Cai Y."/>
        </authorList>
    </citation>
    <scope>NUCLEOTIDE SEQUENCE [LARGE SCALE GENOMIC DNA]</scope>
    <source>
        <strain evidence="1 2">FJ4-8</strain>
    </source>
</reference>
<dbReference type="AlphaFoldDB" id="A0A2U2PMI7"/>
<evidence type="ECO:0000313" key="2">
    <source>
        <dbReference type="Proteomes" id="UP000245647"/>
    </source>
</evidence>
<comment type="caution">
    <text evidence="1">The sequence shown here is derived from an EMBL/GenBank/DDBJ whole genome shotgun (WGS) entry which is preliminary data.</text>
</comment>
<organism evidence="1 2">
    <name type="scientific">Pararcticibacter amylolyticus</name>
    <dbReference type="NCBI Taxonomy" id="2173175"/>
    <lineage>
        <taxon>Bacteria</taxon>
        <taxon>Pseudomonadati</taxon>
        <taxon>Bacteroidota</taxon>
        <taxon>Sphingobacteriia</taxon>
        <taxon>Sphingobacteriales</taxon>
        <taxon>Sphingobacteriaceae</taxon>
        <taxon>Pararcticibacter</taxon>
    </lineage>
</organism>
<dbReference type="Proteomes" id="UP000245647">
    <property type="component" value="Unassembled WGS sequence"/>
</dbReference>
<sequence>MKDNIGIGSRVEHGKYGKGVVINVRSDAYMVTFIDGGYKELPVSEPLEVIDEMVPDTDMVSAYDVEQTLKKLLQRWSDVTETVPLGDKWKNGKMVLHPGNTGLAPKDIPIDQFFNKIVMVRDRLRVMEQRINSSNLENEEKVNLQQYITRIYGSLTTFNVLFKYKEDQFVGEKTA</sequence>
<dbReference type="RefSeq" id="WP_109413808.1">
    <property type="nucleotide sequence ID" value="NZ_QEAS01000001.1"/>
</dbReference>
<name>A0A2U2PMI7_9SPHI</name>
<evidence type="ECO:0000313" key="1">
    <source>
        <dbReference type="EMBL" id="PWG82389.1"/>
    </source>
</evidence>
<accession>A0A2U2PMI7</accession>
<gene>
    <name evidence="1" type="ORF">DDR33_00515</name>
</gene>
<proteinExistence type="predicted"/>
<keyword evidence="2" id="KW-1185">Reference proteome</keyword>
<protein>
    <submittedName>
        <fullName evidence="1">Uncharacterized protein</fullName>
    </submittedName>
</protein>
<dbReference type="EMBL" id="QEAS01000001">
    <property type="protein sequence ID" value="PWG82389.1"/>
    <property type="molecule type" value="Genomic_DNA"/>
</dbReference>
<dbReference type="OrthoDB" id="1117601at2"/>